<feature type="region of interest" description="Disordered" evidence="1">
    <location>
        <begin position="95"/>
        <end position="296"/>
    </location>
</feature>
<evidence type="ECO:0000313" key="3">
    <source>
        <dbReference type="EMBL" id="RVD86429.1"/>
    </source>
</evidence>
<dbReference type="PROSITE" id="PS50234">
    <property type="entry name" value="VWFA"/>
    <property type="match status" value="1"/>
</dbReference>
<evidence type="ECO:0000259" key="2">
    <source>
        <dbReference type="PROSITE" id="PS50234"/>
    </source>
</evidence>
<reference evidence="3 4" key="1">
    <citation type="submission" date="2019-01" db="EMBL/GenBank/DDBJ databases">
        <title>Intercellular communication is required for trap formation in the nematode-trapping fungus Duddingtonia flagrans.</title>
        <authorList>
            <person name="Youssar L."/>
            <person name="Wernet V."/>
            <person name="Hensel N."/>
            <person name="Hildebrandt H.-G."/>
            <person name="Fischer R."/>
        </authorList>
    </citation>
    <scope>NUCLEOTIDE SEQUENCE [LARGE SCALE GENOMIC DNA]</scope>
    <source>
        <strain evidence="3 4">CBS H-5679</strain>
    </source>
</reference>
<feature type="domain" description="VWFA" evidence="2">
    <location>
        <begin position="363"/>
        <end position="560"/>
    </location>
</feature>
<dbReference type="PANTHER" id="PTHR34706:SF3">
    <property type="entry name" value="ANKYRIN REPEAT PROTEIN (AFU_ORTHOLOGUE AFUA_7G06200)"/>
    <property type="match status" value="1"/>
</dbReference>
<dbReference type="InterPro" id="IPR036465">
    <property type="entry name" value="vWFA_dom_sf"/>
</dbReference>
<gene>
    <name evidence="3" type="ORF">DFL_004705</name>
</gene>
<dbReference type="GeneID" id="93587016"/>
<dbReference type="VEuPathDB" id="FungiDB:DFL_004705"/>
<dbReference type="STRING" id="97331.A0A437A5N3"/>
<organism evidence="3 4">
    <name type="scientific">Arthrobotrys flagrans</name>
    <name type="common">Nematode-trapping fungus</name>
    <name type="synonym">Trichothecium flagrans</name>
    <dbReference type="NCBI Taxonomy" id="97331"/>
    <lineage>
        <taxon>Eukaryota</taxon>
        <taxon>Fungi</taxon>
        <taxon>Dikarya</taxon>
        <taxon>Ascomycota</taxon>
        <taxon>Pezizomycotina</taxon>
        <taxon>Orbiliomycetes</taxon>
        <taxon>Orbiliales</taxon>
        <taxon>Orbiliaceae</taxon>
        <taxon>Arthrobotrys</taxon>
    </lineage>
</organism>
<feature type="compositionally biased region" description="Polar residues" evidence="1">
    <location>
        <begin position="211"/>
        <end position="235"/>
    </location>
</feature>
<feature type="compositionally biased region" description="Polar residues" evidence="1">
    <location>
        <begin position="161"/>
        <end position="191"/>
    </location>
</feature>
<dbReference type="PANTHER" id="PTHR34706">
    <property type="entry name" value="SLR1338 PROTEIN"/>
    <property type="match status" value="1"/>
</dbReference>
<dbReference type="RefSeq" id="XP_067491973.1">
    <property type="nucleotide sequence ID" value="XM_067633845.1"/>
</dbReference>
<proteinExistence type="predicted"/>
<dbReference type="OrthoDB" id="2142040at2759"/>
<name>A0A437A5N3_ARTFL</name>
<protein>
    <recommendedName>
        <fullName evidence="2">VWFA domain-containing protein</fullName>
    </recommendedName>
</protein>
<feature type="compositionally biased region" description="Low complexity" evidence="1">
    <location>
        <begin position="109"/>
        <end position="120"/>
    </location>
</feature>
<accession>A0A437A5N3</accession>
<dbReference type="EMBL" id="SAEB01000006">
    <property type="protein sequence ID" value="RVD86429.1"/>
    <property type="molecule type" value="Genomic_DNA"/>
</dbReference>
<keyword evidence="4" id="KW-1185">Reference proteome</keyword>
<dbReference type="InterPro" id="IPR002035">
    <property type="entry name" value="VWF_A"/>
</dbReference>
<sequence>MPEHRIKRTKSQENLEDDFAQALKVTDFQGFIKSHVANYNKKDLKKLRNLYKSAESEEEYKEMIERLADKLTRKVEGDFQKTFEQAVTIVEKEEKEIVKERQKQKNTNPGPAAGSPAAPSTHPIPPAPAASGDQKPVPPGSTGQQGYSAPAGQSAAHTPGDISTPSNQGNDPDTGSKSQTNASDPTNQHVSPPSDGTLIPSLPVNNRAAGPTSQIDPSAPANQHVSPTTGSSSRPVANADPQTPPNILPRNDTMSTKVESVFSHDGKSSKSSVTSSGSSVYGNNGAQEPEITHHLPPPEELEQEYAAYAEDFIRRNFKGLLDPNSPNFKETMRNAAQKAKEIMKKYDITPEDAKKLTKLALYDFAILCDDSWSMMEDCNEEGEDRITPMKDTLGRISEIATVIEPSGISVRFLNYEEDSIGWDNMKSRDYIHDRFSEVEDDWGGRTLLGTRLDQKIIQPMVIDKMRNGTFEKPLIVVVITDGQPFGEHVDAFKEAVIRCKESREVAGYGEAAVIFIISRVGSDKDARAFISGLKRNKGLREWVYCNQDRLDDNTAIMQRAAMIGEAQGDKEYAKKLLQVFLAALGQQTK</sequence>
<comment type="caution">
    <text evidence="3">The sequence shown here is derived from an EMBL/GenBank/DDBJ whole genome shotgun (WGS) entry which is preliminary data.</text>
</comment>
<dbReference type="Proteomes" id="UP000283090">
    <property type="component" value="Unassembled WGS sequence"/>
</dbReference>
<evidence type="ECO:0000256" key="1">
    <source>
        <dbReference type="SAM" id="MobiDB-lite"/>
    </source>
</evidence>
<feature type="compositionally biased region" description="Low complexity" evidence="1">
    <location>
        <begin position="269"/>
        <end position="279"/>
    </location>
</feature>
<dbReference type="AlphaFoldDB" id="A0A437A5N3"/>
<evidence type="ECO:0000313" key="4">
    <source>
        <dbReference type="Proteomes" id="UP000283090"/>
    </source>
</evidence>
<dbReference type="SUPFAM" id="SSF53300">
    <property type="entry name" value="vWA-like"/>
    <property type="match status" value="1"/>
</dbReference>